<reference evidence="2" key="1">
    <citation type="submission" date="2007-09" db="EMBL/GenBank/DDBJ databases">
        <title>Sanguinicin K11, a novel peptide bacteriocin produced by Streptococcus sanguinis.</title>
        <authorList>
            <person name="Hale J.D.F."/>
            <person name="Power D.A."/>
            <person name="Inglis M.A."/>
            <person name="Tagg J.R."/>
            <person name="Heng N.C.K."/>
        </authorList>
    </citation>
    <scope>NUCLEOTIDE SEQUENCE</scope>
</reference>
<keyword evidence="1" id="KW-1133">Transmembrane helix</keyword>
<feature type="transmembrane region" description="Helical" evidence="1">
    <location>
        <begin position="208"/>
        <end position="235"/>
    </location>
</feature>
<keyword evidence="1" id="KW-0472">Membrane</keyword>
<proteinExistence type="predicted"/>
<feature type="transmembrane region" description="Helical" evidence="1">
    <location>
        <begin position="360"/>
        <end position="381"/>
    </location>
</feature>
<accession>B1NY73</accession>
<evidence type="ECO:0000313" key="2">
    <source>
        <dbReference type="EMBL" id="ABX39519.1"/>
    </source>
</evidence>
<feature type="transmembrane region" description="Helical" evidence="1">
    <location>
        <begin position="158"/>
        <end position="181"/>
    </location>
</feature>
<dbReference type="PANTHER" id="PTHR37305">
    <property type="entry name" value="INTEGRAL MEMBRANE PROTEIN-RELATED"/>
    <property type="match status" value="1"/>
</dbReference>
<feature type="transmembrane region" description="Helical" evidence="1">
    <location>
        <begin position="18"/>
        <end position="37"/>
    </location>
</feature>
<name>B1NY73_STRSA</name>
<sequence length="386" mass="43547">MKALVTFELKKLIKKKSVLGAVLASILVLSGLFYPTFFYDGQLSGISTDRIHGIEAVRIQEKIAEEHTGYLSDNLIGKIVNDYAERMPYLKSTDIYDIFSWDSIDRLVSNGKEILLQTYQSDEVLHYENAKLKSQDELDSALPLNSLKLGNYASWNQLYTMLSNAFSLILVLFMYICSSVFSGDTAKKMNSLLLTTKYGRSKLTVSKIFAVFGIGILIFLIVHTIILSVFTWYFGWSGADTSVQMNLYWINIAHNILQFPVRMNLLELLIRLILFQFVGMLFIMGTTILISSLTKSPLATFATSVGFFLAPDFLMNIFRDGVINKILTIFSVSTGETEGLLLKLSSSKGFFFNDFTANGITIIIIRLILMLLCCLISYRIIRKRGV</sequence>
<dbReference type="AlphaFoldDB" id="B1NY73"/>
<dbReference type="EMBL" id="EU139418">
    <property type="protein sequence ID" value="ABX39519.1"/>
    <property type="molecule type" value="Genomic_DNA"/>
</dbReference>
<dbReference type="Pfam" id="PF12679">
    <property type="entry name" value="ABC2_membrane_2"/>
    <property type="match status" value="1"/>
</dbReference>
<evidence type="ECO:0008006" key="3">
    <source>
        <dbReference type="Google" id="ProtNLM"/>
    </source>
</evidence>
<dbReference type="RefSeq" id="WP_125337012.1">
    <property type="nucleotide sequence ID" value="NZ_CP092119.1"/>
</dbReference>
<evidence type="ECO:0000256" key="1">
    <source>
        <dbReference type="SAM" id="Phobius"/>
    </source>
</evidence>
<feature type="transmembrane region" description="Helical" evidence="1">
    <location>
        <begin position="298"/>
        <end position="318"/>
    </location>
</feature>
<protein>
    <recommendedName>
        <fullName evidence="3">ABC-2 family transporter protein</fullName>
    </recommendedName>
</protein>
<feature type="transmembrane region" description="Helical" evidence="1">
    <location>
        <begin position="268"/>
        <end position="291"/>
    </location>
</feature>
<dbReference type="PANTHER" id="PTHR37305:SF1">
    <property type="entry name" value="MEMBRANE PROTEIN"/>
    <property type="match status" value="1"/>
</dbReference>
<keyword evidence="1" id="KW-0812">Transmembrane</keyword>
<organism evidence="2">
    <name type="scientific">Streptococcus sanguinis</name>
    <dbReference type="NCBI Taxonomy" id="1305"/>
    <lineage>
        <taxon>Bacteria</taxon>
        <taxon>Bacillati</taxon>
        <taxon>Bacillota</taxon>
        <taxon>Bacilli</taxon>
        <taxon>Lactobacillales</taxon>
        <taxon>Streptococcaceae</taxon>
        <taxon>Streptococcus</taxon>
    </lineage>
</organism>